<evidence type="ECO:0000259" key="4">
    <source>
        <dbReference type="PROSITE" id="PS50405"/>
    </source>
</evidence>
<gene>
    <name evidence="5" type="ORF">SAMN04488001_0172</name>
</gene>
<dbReference type="PANTHER" id="PTHR44051:SF19">
    <property type="entry name" value="DISULFIDE-BOND OXIDOREDUCTASE YFCG"/>
    <property type="match status" value="1"/>
</dbReference>
<keyword evidence="6" id="KW-1185">Reference proteome</keyword>
<dbReference type="RefSeq" id="WP_089949127.1">
    <property type="nucleotide sequence ID" value="NZ_FNOI01000011.1"/>
</dbReference>
<dbReference type="InterPro" id="IPR036249">
    <property type="entry name" value="Thioredoxin-like_sf"/>
</dbReference>
<dbReference type="Pfam" id="PF13410">
    <property type="entry name" value="GST_C_2"/>
    <property type="match status" value="1"/>
</dbReference>
<dbReference type="PROSITE" id="PS50404">
    <property type="entry name" value="GST_NTER"/>
    <property type="match status" value="1"/>
</dbReference>
<dbReference type="GO" id="GO:0016740">
    <property type="term" value="F:transferase activity"/>
    <property type="evidence" value="ECO:0007669"/>
    <property type="project" value="UniProtKB-KW"/>
</dbReference>
<dbReference type="SUPFAM" id="SSF52833">
    <property type="entry name" value="Thioredoxin-like"/>
    <property type="match status" value="1"/>
</dbReference>
<dbReference type="AlphaFoldDB" id="A0A1H3DLH5"/>
<name>A0A1H3DLH5_9RHOB</name>
<evidence type="ECO:0000313" key="6">
    <source>
        <dbReference type="Proteomes" id="UP000199441"/>
    </source>
</evidence>
<dbReference type="Gene3D" id="3.40.30.10">
    <property type="entry name" value="Glutaredoxin"/>
    <property type="match status" value="1"/>
</dbReference>
<dbReference type="InterPro" id="IPR036282">
    <property type="entry name" value="Glutathione-S-Trfase_C_sf"/>
</dbReference>
<dbReference type="InterPro" id="IPR010987">
    <property type="entry name" value="Glutathione-S-Trfase_C-like"/>
</dbReference>
<comment type="similarity">
    <text evidence="1">Belongs to the GST superfamily.</text>
</comment>
<dbReference type="SFLD" id="SFLDG01150">
    <property type="entry name" value="Main.1:_Beta-like"/>
    <property type="match status" value="1"/>
</dbReference>
<dbReference type="SFLD" id="SFLDG00358">
    <property type="entry name" value="Main_(cytGST)"/>
    <property type="match status" value="1"/>
</dbReference>
<dbReference type="PROSITE" id="PS50405">
    <property type="entry name" value="GST_CTER"/>
    <property type="match status" value="1"/>
</dbReference>
<reference evidence="6" key="1">
    <citation type="submission" date="2016-10" db="EMBL/GenBank/DDBJ databases">
        <authorList>
            <person name="Varghese N."/>
            <person name="Submissions S."/>
        </authorList>
    </citation>
    <scope>NUCLEOTIDE SEQUENCE [LARGE SCALE GENOMIC DNA]</scope>
    <source>
        <strain evidence="6">DSM 26922</strain>
    </source>
</reference>
<dbReference type="SUPFAM" id="SSF47616">
    <property type="entry name" value="GST C-terminal domain-like"/>
    <property type="match status" value="1"/>
</dbReference>
<evidence type="ECO:0000259" key="3">
    <source>
        <dbReference type="PROSITE" id="PS50404"/>
    </source>
</evidence>
<dbReference type="Proteomes" id="UP000199441">
    <property type="component" value="Unassembled WGS sequence"/>
</dbReference>
<evidence type="ECO:0000256" key="2">
    <source>
        <dbReference type="ARBA" id="ARBA00022679"/>
    </source>
</evidence>
<dbReference type="Gene3D" id="1.20.1050.10">
    <property type="match status" value="1"/>
</dbReference>
<accession>A0A1H3DLH5</accession>
<proteinExistence type="inferred from homology"/>
<dbReference type="STRING" id="670155.SAMN04488001_0172"/>
<dbReference type="CDD" id="cd03047">
    <property type="entry name" value="GST_N_2"/>
    <property type="match status" value="1"/>
</dbReference>
<evidence type="ECO:0000256" key="1">
    <source>
        <dbReference type="ARBA" id="ARBA00007409"/>
    </source>
</evidence>
<evidence type="ECO:0000313" key="5">
    <source>
        <dbReference type="EMBL" id="SDX67231.1"/>
    </source>
</evidence>
<keyword evidence="2 5" id="KW-0808">Transferase</keyword>
<feature type="domain" description="GST C-terminal" evidence="4">
    <location>
        <begin position="86"/>
        <end position="206"/>
    </location>
</feature>
<dbReference type="InterPro" id="IPR004045">
    <property type="entry name" value="Glutathione_S-Trfase_N"/>
</dbReference>
<dbReference type="SFLD" id="SFLDS00019">
    <property type="entry name" value="Glutathione_Transferase_(cytos"/>
    <property type="match status" value="1"/>
</dbReference>
<dbReference type="InterPro" id="IPR040079">
    <property type="entry name" value="Glutathione_S-Trfase"/>
</dbReference>
<dbReference type="FunFam" id="3.40.30.10:FF:000039">
    <property type="entry name" value="Glutathione S-transferase domain"/>
    <property type="match status" value="1"/>
</dbReference>
<dbReference type="OrthoDB" id="9810080at2"/>
<dbReference type="EMBL" id="FNOI01000011">
    <property type="protein sequence ID" value="SDX67231.1"/>
    <property type="molecule type" value="Genomic_DNA"/>
</dbReference>
<dbReference type="PANTHER" id="PTHR44051">
    <property type="entry name" value="GLUTATHIONE S-TRANSFERASE-RELATED"/>
    <property type="match status" value="1"/>
</dbReference>
<organism evidence="5 6">
    <name type="scientific">Litoreibacter albidus</name>
    <dbReference type="NCBI Taxonomy" id="670155"/>
    <lineage>
        <taxon>Bacteria</taxon>
        <taxon>Pseudomonadati</taxon>
        <taxon>Pseudomonadota</taxon>
        <taxon>Alphaproteobacteria</taxon>
        <taxon>Rhodobacterales</taxon>
        <taxon>Roseobacteraceae</taxon>
        <taxon>Litoreibacter</taxon>
    </lineage>
</organism>
<sequence length="206" mass="23237">MIKILGRPNSVNVQKVMWCAAELGLDVERADIGGAFGGTDTDAFRKMNPNGTIPVLIDEDFTLWESNAIVRYLCAAYGAAPWVLPNTKTHGLADQWMDWYQTTLHPPMTTLFWQLIRTPSDQVEPAKITAAIDAGAKRWAILDQHLATSRFILGDHLSMADIPLGCAAYRWHSMNFTRPDLPNLRRWWEELADRPAYKANVMLPIT</sequence>
<protein>
    <submittedName>
        <fullName evidence="5">Glutathione S-transferase</fullName>
    </submittedName>
</protein>
<feature type="domain" description="GST N-terminal" evidence="3">
    <location>
        <begin position="1"/>
        <end position="81"/>
    </location>
</feature>
<dbReference type="Pfam" id="PF02798">
    <property type="entry name" value="GST_N"/>
    <property type="match status" value="1"/>
</dbReference>